<organism evidence="2 3">
    <name type="scientific">Corchorus olitorius</name>
    <dbReference type="NCBI Taxonomy" id="93759"/>
    <lineage>
        <taxon>Eukaryota</taxon>
        <taxon>Viridiplantae</taxon>
        <taxon>Streptophyta</taxon>
        <taxon>Embryophyta</taxon>
        <taxon>Tracheophyta</taxon>
        <taxon>Spermatophyta</taxon>
        <taxon>Magnoliopsida</taxon>
        <taxon>eudicotyledons</taxon>
        <taxon>Gunneridae</taxon>
        <taxon>Pentapetalae</taxon>
        <taxon>rosids</taxon>
        <taxon>malvids</taxon>
        <taxon>Malvales</taxon>
        <taxon>Malvaceae</taxon>
        <taxon>Grewioideae</taxon>
        <taxon>Apeibeae</taxon>
        <taxon>Corchorus</taxon>
    </lineage>
</organism>
<dbReference type="AlphaFoldDB" id="A0A1R3J4L8"/>
<protein>
    <submittedName>
        <fullName evidence="2">UDP-glucuronosyltransferase</fullName>
    </submittedName>
</protein>
<sequence>MKVEALLSCNVIKANTLKLKELAKNNVNEGGPAPTCDLFRPRVCFFFESRLPNHDCGAALTFISGPTFRHIIPRLCPNSAPRPSSSRRRLASRFTTPSRREFKPNAKLQPLNTKL</sequence>
<comment type="caution">
    <text evidence="2">The sequence shown here is derived from an EMBL/GenBank/DDBJ whole genome shotgun (WGS) entry which is preliminary data.</text>
</comment>
<proteinExistence type="predicted"/>
<evidence type="ECO:0000256" key="1">
    <source>
        <dbReference type="SAM" id="MobiDB-lite"/>
    </source>
</evidence>
<keyword evidence="3" id="KW-1185">Reference proteome</keyword>
<dbReference type="Proteomes" id="UP000187203">
    <property type="component" value="Unassembled WGS sequence"/>
</dbReference>
<evidence type="ECO:0000313" key="3">
    <source>
        <dbReference type="Proteomes" id="UP000187203"/>
    </source>
</evidence>
<accession>A0A1R3J4L8</accession>
<feature type="region of interest" description="Disordered" evidence="1">
    <location>
        <begin position="79"/>
        <end position="115"/>
    </location>
</feature>
<evidence type="ECO:0000313" key="2">
    <source>
        <dbReference type="EMBL" id="OMO89777.1"/>
    </source>
</evidence>
<dbReference type="EMBL" id="AWUE01016674">
    <property type="protein sequence ID" value="OMO89777.1"/>
    <property type="molecule type" value="Genomic_DNA"/>
</dbReference>
<reference evidence="3" key="1">
    <citation type="submission" date="2013-09" db="EMBL/GenBank/DDBJ databases">
        <title>Corchorus olitorius genome sequencing.</title>
        <authorList>
            <person name="Alam M."/>
            <person name="Haque M.S."/>
            <person name="Islam M.S."/>
            <person name="Emdad E.M."/>
            <person name="Islam M.M."/>
            <person name="Ahmed B."/>
            <person name="Halim A."/>
            <person name="Hossen Q.M.M."/>
            <person name="Hossain M.Z."/>
            <person name="Ahmed R."/>
            <person name="Khan M.M."/>
            <person name="Islam R."/>
            <person name="Rashid M.M."/>
            <person name="Khan S.A."/>
            <person name="Rahman M.S."/>
            <person name="Alam M."/>
            <person name="Yahiya A.S."/>
            <person name="Khan M.S."/>
            <person name="Azam M.S."/>
            <person name="Haque T."/>
            <person name="Lashkar M.Z.H."/>
            <person name="Akhand A.I."/>
            <person name="Morshed G."/>
            <person name="Roy S."/>
            <person name="Uddin K.S."/>
            <person name="Rabeya T."/>
            <person name="Hossain A.S."/>
            <person name="Chowdhury A."/>
            <person name="Snigdha A.R."/>
            <person name="Mortoza M.S."/>
            <person name="Matin S.A."/>
            <person name="Hoque S.M.E."/>
            <person name="Islam M.K."/>
            <person name="Roy D.K."/>
            <person name="Haider R."/>
            <person name="Moosa M.M."/>
            <person name="Elias S.M."/>
            <person name="Hasan A.M."/>
            <person name="Jahan S."/>
            <person name="Shafiuddin M."/>
            <person name="Mahmood N."/>
            <person name="Shommy N.S."/>
        </authorList>
    </citation>
    <scope>NUCLEOTIDE SEQUENCE [LARGE SCALE GENOMIC DNA]</scope>
    <source>
        <strain evidence="3">cv. O-4</strain>
    </source>
</reference>
<name>A0A1R3J4L8_9ROSI</name>
<gene>
    <name evidence="2" type="ORF">COLO4_19595</name>
</gene>